<evidence type="ECO:0000256" key="8">
    <source>
        <dbReference type="RuleBase" id="RU280814"/>
    </source>
</evidence>
<accession>A0A210QAM6</accession>
<evidence type="ECO:0000256" key="6">
    <source>
        <dbReference type="ARBA" id="ARBA00023136"/>
    </source>
</evidence>
<dbReference type="PANTHER" id="PTHR12308:SF73">
    <property type="entry name" value="ANOCTAMIN"/>
    <property type="match status" value="1"/>
</dbReference>
<evidence type="ECO:0000256" key="4">
    <source>
        <dbReference type="ARBA" id="ARBA00022692"/>
    </source>
</evidence>
<dbReference type="PANTHER" id="PTHR12308">
    <property type="entry name" value="ANOCTAMIN"/>
    <property type="match status" value="1"/>
</dbReference>
<dbReference type="GO" id="GO:0046983">
    <property type="term" value="F:protein dimerization activity"/>
    <property type="evidence" value="ECO:0007669"/>
    <property type="project" value="InterPro"/>
</dbReference>
<feature type="compositionally biased region" description="Polar residues" evidence="9">
    <location>
        <begin position="932"/>
        <end position="943"/>
    </location>
</feature>
<dbReference type="OrthoDB" id="296386at2759"/>
<dbReference type="Proteomes" id="UP000242188">
    <property type="component" value="Unassembled WGS sequence"/>
</dbReference>
<feature type="compositionally biased region" description="Gly residues" evidence="9">
    <location>
        <begin position="893"/>
        <end position="908"/>
    </location>
</feature>
<feature type="transmembrane region" description="Helical" evidence="8">
    <location>
        <begin position="437"/>
        <end position="456"/>
    </location>
</feature>
<feature type="compositionally biased region" description="Basic residues" evidence="9">
    <location>
        <begin position="1"/>
        <end position="11"/>
    </location>
</feature>
<evidence type="ECO:0000313" key="13">
    <source>
        <dbReference type="Proteomes" id="UP000242188"/>
    </source>
</evidence>
<evidence type="ECO:0000256" key="5">
    <source>
        <dbReference type="ARBA" id="ARBA00022989"/>
    </source>
</evidence>
<feature type="compositionally biased region" description="Basic and acidic residues" evidence="9">
    <location>
        <begin position="148"/>
        <end position="160"/>
    </location>
</feature>
<feature type="compositionally biased region" description="Basic and acidic residues" evidence="9">
    <location>
        <begin position="967"/>
        <end position="978"/>
    </location>
</feature>
<dbReference type="InterPro" id="IPR007632">
    <property type="entry name" value="Anoctamin"/>
</dbReference>
<reference evidence="12 13" key="1">
    <citation type="journal article" date="2017" name="Nat. Ecol. Evol.">
        <title>Scallop genome provides insights into evolution of bilaterian karyotype and development.</title>
        <authorList>
            <person name="Wang S."/>
            <person name="Zhang J."/>
            <person name="Jiao W."/>
            <person name="Li J."/>
            <person name="Xun X."/>
            <person name="Sun Y."/>
            <person name="Guo X."/>
            <person name="Huan P."/>
            <person name="Dong B."/>
            <person name="Zhang L."/>
            <person name="Hu X."/>
            <person name="Sun X."/>
            <person name="Wang J."/>
            <person name="Zhao C."/>
            <person name="Wang Y."/>
            <person name="Wang D."/>
            <person name="Huang X."/>
            <person name="Wang R."/>
            <person name="Lv J."/>
            <person name="Li Y."/>
            <person name="Zhang Z."/>
            <person name="Liu B."/>
            <person name="Lu W."/>
            <person name="Hui Y."/>
            <person name="Liang J."/>
            <person name="Zhou Z."/>
            <person name="Hou R."/>
            <person name="Li X."/>
            <person name="Liu Y."/>
            <person name="Li H."/>
            <person name="Ning X."/>
            <person name="Lin Y."/>
            <person name="Zhao L."/>
            <person name="Xing Q."/>
            <person name="Dou J."/>
            <person name="Li Y."/>
            <person name="Mao J."/>
            <person name="Guo H."/>
            <person name="Dou H."/>
            <person name="Li T."/>
            <person name="Mu C."/>
            <person name="Jiang W."/>
            <person name="Fu Q."/>
            <person name="Fu X."/>
            <person name="Miao Y."/>
            <person name="Liu J."/>
            <person name="Yu Q."/>
            <person name="Li R."/>
            <person name="Liao H."/>
            <person name="Li X."/>
            <person name="Kong Y."/>
            <person name="Jiang Z."/>
            <person name="Chourrout D."/>
            <person name="Li R."/>
            <person name="Bao Z."/>
        </authorList>
    </citation>
    <scope>NUCLEOTIDE SEQUENCE [LARGE SCALE GENOMIC DNA]</scope>
    <source>
        <strain evidence="12 13">PY_sf001</strain>
    </source>
</reference>
<feature type="compositionally biased region" description="Basic residues" evidence="9">
    <location>
        <begin position="988"/>
        <end position="1002"/>
    </location>
</feature>
<keyword evidence="4 8" id="KW-0812">Transmembrane</keyword>
<dbReference type="EMBL" id="NEDP02004404">
    <property type="protein sequence ID" value="OWF45779.1"/>
    <property type="molecule type" value="Genomic_DNA"/>
</dbReference>
<comment type="similarity">
    <text evidence="2 8">Belongs to the anoctamin family.</text>
</comment>
<feature type="domain" description="Anoctamin transmembrane" evidence="10">
    <location>
        <begin position="349"/>
        <end position="852"/>
    </location>
</feature>
<feature type="transmembrane region" description="Helical" evidence="8">
    <location>
        <begin position="780"/>
        <end position="806"/>
    </location>
</feature>
<name>A0A210QAM6_MIZYE</name>
<dbReference type="Pfam" id="PF16178">
    <property type="entry name" value="Anoct_dimer"/>
    <property type="match status" value="1"/>
</dbReference>
<evidence type="ECO:0000256" key="7">
    <source>
        <dbReference type="ARBA" id="ARBA00023180"/>
    </source>
</evidence>
<evidence type="ECO:0000256" key="9">
    <source>
        <dbReference type="SAM" id="MobiDB-lite"/>
    </source>
</evidence>
<feature type="transmembrane region" description="Helical" evidence="8">
    <location>
        <begin position="513"/>
        <end position="536"/>
    </location>
</feature>
<feature type="domain" description="Anoctamin dimerisation" evidence="11">
    <location>
        <begin position="46"/>
        <end position="231"/>
    </location>
</feature>
<evidence type="ECO:0000256" key="3">
    <source>
        <dbReference type="ARBA" id="ARBA00022475"/>
    </source>
</evidence>
<sequence length="1082" mass="125177">MSRVNKPRKKGSGAPRSRLGTLLEASHRFKQTLKRVSENPNRKKSEKRIDLVLVHPRNRDDEKEDAEEKRERLRRNILRDCFEKRLKQEQFKIKEKQHGNNVYKMLHCSFERLCKEAEIVNLEMRLDSQYTGADPPPASTNSKQPWKLKREAKPETRNDNPPEGQCCGSFRGWLRQKEKDFFDPDPEDIEDFESTPFIMDRYHIYKGHEEPNTFFRPSVRSLLVKHILINLDIRTDLEAMDFQLKDSKGPTRQCCVCLDDDDDDDEDDEEEKKLQKIALPYLRMKEVYTDSLILHDVSKCSIKYEDAESRMKKEHKKELNQNFNIQDDPREDLDKRWTSLYKYQPLMKIRNYFGEKIAFYFAWSGLLITSLWVPMLLGFAIFLYGLYLSITGKSTTLPYQSSTTTTLAPNTTAAPEDVSSLAGLALEIIKSSFDNEVTPYFALIICIWGTLFLELWKQKCARCAYLWDVQEYEANEPDRPEFFSTTFKEDPVTKAKEMYFPTKKQNIRYLTSFSTLMFMILIVLTSVVSIIIYRVITSVDYCPNMDPTSCLLATTVVSSVLNTVSILILGKVYDYLAVKLTDWENHRTQTMYDDALIIKLFAFQFANNYASSFYIAFFRGRFDYAGILGLGSEYRDSCEGTCMSQLSFQILTNMLLKPLPKVFSDIVKPLLIRMWRKRPSCMQGEKPELTEDLDIELRALHYPETLQFMDKEYMKPTLGDFTVGEYTEKIIQYGFLMLFAASLPLAPLIALLTLLIDIRVDAKRMLWWYRRPTATVAQDIGTWFTILQIVNVCGVVSNGFIIAFTSSWGQQYDIVTQLWIVIGFEHIVFTIKFLLAYFIPDIPDDVALMMRKRTHKLAQILEEDKDQEKETLQETLLQNIIRSEEDYRRRQSHGGGGGLGGSGLGDGGTAEPTAHREEEPKKKKSKPEPENSVPTHHTLNDQTPVEDPEYPPFRGGPDPLTPPMSEVRSKHTADHGIEYDDDDDNHVRKMKKKKKKNDKRRKQYGEDQLIIDCDEYELEDQGVRSRRRVAPLTPPPYDAAPAHQKLPGQLSFRVKGPTGEDLGEYVPASGRRHRHHHDDSVA</sequence>
<feature type="region of interest" description="Disordered" evidence="9">
    <location>
        <begin position="1"/>
        <end position="50"/>
    </location>
</feature>
<dbReference type="Pfam" id="PF04547">
    <property type="entry name" value="Anoctamin"/>
    <property type="match status" value="1"/>
</dbReference>
<feature type="compositionally biased region" description="Basic and acidic residues" evidence="9">
    <location>
        <begin position="35"/>
        <end position="50"/>
    </location>
</feature>
<evidence type="ECO:0000313" key="12">
    <source>
        <dbReference type="EMBL" id="OWF45779.1"/>
    </source>
</evidence>
<keyword evidence="7" id="KW-0325">Glycoprotein</keyword>
<feature type="transmembrane region" description="Helical" evidence="8">
    <location>
        <begin position="735"/>
        <end position="760"/>
    </location>
</feature>
<organism evidence="12 13">
    <name type="scientific">Mizuhopecten yessoensis</name>
    <name type="common">Japanese scallop</name>
    <name type="synonym">Patinopecten yessoensis</name>
    <dbReference type="NCBI Taxonomy" id="6573"/>
    <lineage>
        <taxon>Eukaryota</taxon>
        <taxon>Metazoa</taxon>
        <taxon>Spiralia</taxon>
        <taxon>Lophotrochozoa</taxon>
        <taxon>Mollusca</taxon>
        <taxon>Bivalvia</taxon>
        <taxon>Autobranchia</taxon>
        <taxon>Pteriomorphia</taxon>
        <taxon>Pectinida</taxon>
        <taxon>Pectinoidea</taxon>
        <taxon>Pectinidae</taxon>
        <taxon>Mizuhopecten</taxon>
    </lineage>
</organism>
<dbReference type="GO" id="GO:0005254">
    <property type="term" value="F:chloride channel activity"/>
    <property type="evidence" value="ECO:0007669"/>
    <property type="project" value="TreeGrafter"/>
</dbReference>
<dbReference type="AlphaFoldDB" id="A0A210QAM6"/>
<feature type="transmembrane region" description="Helical" evidence="8">
    <location>
        <begin position="818"/>
        <end position="839"/>
    </location>
</feature>
<evidence type="ECO:0000259" key="10">
    <source>
        <dbReference type="Pfam" id="PF04547"/>
    </source>
</evidence>
<keyword evidence="6 8" id="KW-0472">Membrane</keyword>
<feature type="transmembrane region" description="Helical" evidence="8">
    <location>
        <begin position="551"/>
        <end position="570"/>
    </location>
</feature>
<feature type="compositionally biased region" description="Basic and acidic residues" evidence="9">
    <location>
        <begin position="913"/>
        <end position="929"/>
    </location>
</feature>
<dbReference type="GO" id="GO:0005886">
    <property type="term" value="C:plasma membrane"/>
    <property type="evidence" value="ECO:0007669"/>
    <property type="project" value="UniProtKB-SubCell"/>
</dbReference>
<protein>
    <recommendedName>
        <fullName evidence="8">Anoctamin</fullName>
    </recommendedName>
</protein>
<feature type="transmembrane region" description="Helical" evidence="8">
    <location>
        <begin position="357"/>
        <end position="387"/>
    </location>
</feature>
<evidence type="ECO:0000259" key="11">
    <source>
        <dbReference type="Pfam" id="PF16178"/>
    </source>
</evidence>
<keyword evidence="3" id="KW-1003">Cell membrane</keyword>
<dbReference type="InterPro" id="IPR032394">
    <property type="entry name" value="Anoct_dimer"/>
</dbReference>
<gene>
    <name evidence="12" type="ORF">KP79_PYT13054</name>
</gene>
<keyword evidence="13" id="KW-1185">Reference proteome</keyword>
<feature type="region of interest" description="Disordered" evidence="9">
    <location>
        <begin position="1026"/>
        <end position="1082"/>
    </location>
</feature>
<evidence type="ECO:0000256" key="1">
    <source>
        <dbReference type="ARBA" id="ARBA00004651"/>
    </source>
</evidence>
<comment type="subcellular location">
    <subcellularLocation>
        <location evidence="1">Cell membrane</location>
        <topology evidence="1">Multi-pass membrane protein</topology>
    </subcellularLocation>
    <subcellularLocation>
        <location evidence="8">Membrane</location>
        <topology evidence="8">Multi-pass membrane protein</topology>
    </subcellularLocation>
</comment>
<feature type="region of interest" description="Disordered" evidence="9">
    <location>
        <begin position="883"/>
        <end position="1009"/>
    </location>
</feature>
<keyword evidence="5 8" id="KW-1133">Transmembrane helix</keyword>
<feature type="region of interest" description="Disordered" evidence="9">
    <location>
        <begin position="129"/>
        <end position="165"/>
    </location>
</feature>
<proteinExistence type="inferred from homology"/>
<comment type="caution">
    <text evidence="8">Lacks conserved residue(s) required for the propagation of feature annotation.</text>
</comment>
<evidence type="ECO:0000256" key="2">
    <source>
        <dbReference type="ARBA" id="ARBA00009671"/>
    </source>
</evidence>
<dbReference type="InterPro" id="IPR049452">
    <property type="entry name" value="Anoctamin_TM"/>
</dbReference>
<comment type="caution">
    <text evidence="12">The sequence shown here is derived from an EMBL/GenBank/DDBJ whole genome shotgun (WGS) entry which is preliminary data.</text>
</comment>